<evidence type="ECO:0000313" key="2">
    <source>
        <dbReference type="EMBL" id="PWT26204.1"/>
    </source>
</evidence>
<feature type="transmembrane region" description="Helical" evidence="1">
    <location>
        <begin position="68"/>
        <end position="87"/>
    </location>
</feature>
<keyword evidence="1" id="KW-1133">Transmembrane helix</keyword>
<reference evidence="2 3" key="1">
    <citation type="submission" date="2017-09" db="EMBL/GenBank/DDBJ databases">
        <title>High-quality draft genome sequence of Butyrivibrio fibrisolvens INBov1, isolated from cow rumen.</title>
        <authorList>
            <person name="Rodriguez Hernaez J."/>
            <person name="Rivarola M."/>
            <person name="Paniego N."/>
            <person name="Cravero S."/>
            <person name="Ceron Cucchi M."/>
            <person name="Martinez M.C."/>
        </authorList>
    </citation>
    <scope>NUCLEOTIDE SEQUENCE [LARGE SCALE GENOMIC DNA]</scope>
    <source>
        <strain evidence="2 3">INBov1</strain>
    </source>
</reference>
<accession>A0A317FWZ1</accession>
<keyword evidence="1" id="KW-0472">Membrane</keyword>
<feature type="transmembrane region" description="Helical" evidence="1">
    <location>
        <begin position="19"/>
        <end position="37"/>
    </location>
</feature>
<evidence type="ECO:0000256" key="1">
    <source>
        <dbReference type="SAM" id="Phobius"/>
    </source>
</evidence>
<sequence length="540" mass="61433">MSNVKTITNQTSDDNKVTAAQYCYLLYFAVMFFAKAIGLYDGQLLYNISIVVGMTLFGFKVLMSRHSIFELCWMAVLLICGFMVVLNTDQRGFLFYMTLVAGIKGVPEKKVFKTALLILGFAYPVMAFLTLSGIVSEYYRLHHKIGMYIICHGLGYPHPNVTHITYMILTMLILYFVRNRSAVQMLKISILLMIGNLIVFAYTFSFTGAIAVTVFLMINFCLTSIPKARKFWGILSQMVLPICLAFALIGPLVIKGHLFDVINKALNTRFYLSKYFLTTQPMTLFGMRFLPEKLENYNYTMDCSYVYGLRQLGVIPFVILILFLFYTIYSLNKKGRNVELAIMLGICVAGVTEPFMFNSSYRNIAFVLIGTQLFELSQKISSKLPSFWSKEIHLIKVGDKEINSKVLVVDIVSEYLEDIIKRISVRKAKFGILFITVFLVSIIGYYVAVQHPTTMYVNYDINEESDWPESMLTLEDVIDLEAKGEIILDYTGEGTPMFAYDGLTPTIEYYRRALATGLFTGALGVMLVSFCMPCFRSKRK</sequence>
<feature type="transmembrane region" description="Helical" evidence="1">
    <location>
        <begin position="114"/>
        <end position="136"/>
    </location>
</feature>
<protein>
    <submittedName>
        <fullName evidence="2">Uncharacterized protein</fullName>
    </submittedName>
</protein>
<keyword evidence="3" id="KW-1185">Reference proteome</keyword>
<dbReference type="Proteomes" id="UP000245488">
    <property type="component" value="Chromosome"/>
</dbReference>
<feature type="transmembrane region" description="Helical" evidence="1">
    <location>
        <begin position="513"/>
        <end position="535"/>
    </location>
</feature>
<dbReference type="AlphaFoldDB" id="A0A317FWZ1"/>
<dbReference type="EMBL" id="NXNG01000001">
    <property type="protein sequence ID" value="PWT26204.1"/>
    <property type="molecule type" value="Genomic_DNA"/>
</dbReference>
<proteinExistence type="predicted"/>
<organism evidence="2 3">
    <name type="scientific">Butyrivibrio fibrisolvens</name>
    <dbReference type="NCBI Taxonomy" id="831"/>
    <lineage>
        <taxon>Bacteria</taxon>
        <taxon>Bacillati</taxon>
        <taxon>Bacillota</taxon>
        <taxon>Clostridia</taxon>
        <taxon>Lachnospirales</taxon>
        <taxon>Lachnospiraceae</taxon>
        <taxon>Butyrivibrio</taxon>
    </lineage>
</organism>
<feature type="transmembrane region" description="Helical" evidence="1">
    <location>
        <begin position="189"/>
        <end position="219"/>
    </location>
</feature>
<comment type="caution">
    <text evidence="2">The sequence shown here is derived from an EMBL/GenBank/DDBJ whole genome shotgun (WGS) entry which is preliminary data.</text>
</comment>
<name>A0A317FWZ1_BUTFI</name>
<feature type="transmembrane region" description="Helical" evidence="1">
    <location>
        <begin position="231"/>
        <end position="254"/>
    </location>
</feature>
<feature type="transmembrane region" description="Helical" evidence="1">
    <location>
        <begin position="311"/>
        <end position="331"/>
    </location>
</feature>
<evidence type="ECO:0000313" key="3">
    <source>
        <dbReference type="Proteomes" id="UP000245488"/>
    </source>
</evidence>
<keyword evidence="1" id="KW-0812">Transmembrane</keyword>
<feature type="transmembrane region" description="Helical" evidence="1">
    <location>
        <begin position="430"/>
        <end position="448"/>
    </location>
</feature>
<gene>
    <name evidence="2" type="ORF">CPT75_03245</name>
</gene>
<feature type="transmembrane region" description="Helical" evidence="1">
    <location>
        <begin position="338"/>
        <end position="357"/>
    </location>
</feature>
<dbReference type="RefSeq" id="WP_110072080.1">
    <property type="nucleotide sequence ID" value="NZ_CM009896.1"/>
</dbReference>
<feature type="transmembrane region" description="Helical" evidence="1">
    <location>
        <begin position="156"/>
        <end position="177"/>
    </location>
</feature>